<dbReference type="EMBL" id="SMLL01000001">
    <property type="protein sequence ID" value="TFZ04840.1"/>
    <property type="molecule type" value="Genomic_DNA"/>
</dbReference>
<dbReference type="PANTHER" id="PTHR12526">
    <property type="entry name" value="GLYCOSYLTRANSFERASE"/>
    <property type="match status" value="1"/>
</dbReference>
<accession>A0A4Z0C2Z0</accession>
<dbReference type="InterPro" id="IPR028098">
    <property type="entry name" value="Glyco_trans_4-like_N"/>
</dbReference>
<sequence>MMPLQAPVVQVVRRFGRVGGMEGYVWHLCHELARLGERVLVVCETRAEPPEHPGIEVVECGRRLSRPRWLAYLMFSRQVHRTIAGLDGPHPVIHSHERTGVHHVTTLHSDPFTSARELPWAARLSPRIAAYRWMEQREIHGGRGGPPCVVPVSHTLQSVLARRHPAAARAISAPIPPGVQAPAKRPPRRAPADGGVIGFVGHEWERKGLPHLLEVASELARTRPALELLIIGPQAAQVEPLCRAAGVRARCLGWTDSRPYYAAMDLLVHPARSEAYGMVIAEALASGVPVVVSDRCGAAADVPDSNGSVLSLDAPVARWAACCNDWLNRDPVASLTVRSWTDVAQSYREIYRDIVARRPRTAHRRP</sequence>
<evidence type="ECO:0000256" key="2">
    <source>
        <dbReference type="ARBA" id="ARBA00022679"/>
    </source>
</evidence>
<evidence type="ECO:0000256" key="1">
    <source>
        <dbReference type="ARBA" id="ARBA00022676"/>
    </source>
</evidence>
<dbReference type="OrthoDB" id="509705at2"/>
<dbReference type="SUPFAM" id="SSF53756">
    <property type="entry name" value="UDP-Glycosyltransferase/glycogen phosphorylase"/>
    <property type="match status" value="1"/>
</dbReference>
<keyword evidence="5" id="KW-1185">Reference proteome</keyword>
<dbReference type="Proteomes" id="UP000297564">
    <property type="component" value="Unassembled WGS sequence"/>
</dbReference>
<evidence type="ECO:0000313" key="5">
    <source>
        <dbReference type="Proteomes" id="UP000297564"/>
    </source>
</evidence>
<gene>
    <name evidence="4" type="ORF">EZ242_03575</name>
</gene>
<dbReference type="Pfam" id="PF13439">
    <property type="entry name" value="Glyco_transf_4"/>
    <property type="match status" value="1"/>
</dbReference>
<dbReference type="GO" id="GO:0016757">
    <property type="term" value="F:glycosyltransferase activity"/>
    <property type="evidence" value="ECO:0007669"/>
    <property type="project" value="UniProtKB-KW"/>
</dbReference>
<dbReference type="Pfam" id="PF13692">
    <property type="entry name" value="Glyco_trans_1_4"/>
    <property type="match status" value="1"/>
</dbReference>
<evidence type="ECO:0000259" key="3">
    <source>
        <dbReference type="Pfam" id="PF13439"/>
    </source>
</evidence>
<evidence type="ECO:0000313" key="4">
    <source>
        <dbReference type="EMBL" id="TFZ04840.1"/>
    </source>
</evidence>
<keyword evidence="1" id="KW-0328">Glycosyltransferase</keyword>
<dbReference type="PANTHER" id="PTHR12526:SF510">
    <property type="entry name" value="D-INOSITOL 3-PHOSPHATE GLYCOSYLTRANSFERASE"/>
    <property type="match status" value="1"/>
</dbReference>
<protein>
    <submittedName>
        <fullName evidence="4">Glycosyltransferase</fullName>
    </submittedName>
</protein>
<proteinExistence type="predicted"/>
<reference evidence="4 5" key="1">
    <citation type="submission" date="2019-03" db="EMBL/GenBank/DDBJ databases">
        <title>Ramlibacter rhizophilus CCTCC AB2015357, whole genome shotgun sequence.</title>
        <authorList>
            <person name="Zhang X."/>
            <person name="Feng G."/>
            <person name="Zhu H."/>
        </authorList>
    </citation>
    <scope>NUCLEOTIDE SEQUENCE [LARGE SCALE GENOMIC DNA]</scope>
    <source>
        <strain evidence="4 5">CCTCC AB2015357</strain>
    </source>
</reference>
<dbReference type="Gene3D" id="3.40.50.2000">
    <property type="entry name" value="Glycogen Phosphorylase B"/>
    <property type="match status" value="2"/>
</dbReference>
<organism evidence="4 5">
    <name type="scientific">Ramlibacter rhizophilus</name>
    <dbReference type="NCBI Taxonomy" id="1781167"/>
    <lineage>
        <taxon>Bacteria</taxon>
        <taxon>Pseudomonadati</taxon>
        <taxon>Pseudomonadota</taxon>
        <taxon>Betaproteobacteria</taxon>
        <taxon>Burkholderiales</taxon>
        <taxon>Comamonadaceae</taxon>
        <taxon>Ramlibacter</taxon>
    </lineage>
</organism>
<dbReference type="AlphaFoldDB" id="A0A4Z0C2Z0"/>
<name>A0A4Z0C2Z0_9BURK</name>
<comment type="caution">
    <text evidence="4">The sequence shown here is derived from an EMBL/GenBank/DDBJ whole genome shotgun (WGS) entry which is preliminary data.</text>
</comment>
<feature type="domain" description="Glycosyltransferase subfamily 4-like N-terminal" evidence="3">
    <location>
        <begin position="18"/>
        <end position="179"/>
    </location>
</feature>
<keyword evidence="2 4" id="KW-0808">Transferase</keyword>
<dbReference type="CDD" id="cd03801">
    <property type="entry name" value="GT4_PimA-like"/>
    <property type="match status" value="1"/>
</dbReference>